<dbReference type="Pfam" id="PF11737">
    <property type="entry name" value="DUF3300"/>
    <property type="match status" value="1"/>
</dbReference>
<feature type="compositionally biased region" description="Polar residues" evidence="1">
    <location>
        <begin position="491"/>
        <end position="501"/>
    </location>
</feature>
<dbReference type="PANTHER" id="PTHR40269:SF1">
    <property type="entry name" value="OUTER MEMBRANE PROTEIN"/>
    <property type="match status" value="1"/>
</dbReference>
<feature type="region of interest" description="Disordered" evidence="1">
    <location>
        <begin position="1"/>
        <end position="21"/>
    </location>
</feature>
<evidence type="ECO:0000313" key="2">
    <source>
        <dbReference type="EMBL" id="MBL6459151.1"/>
    </source>
</evidence>
<protein>
    <submittedName>
        <fullName evidence="2">DUF3300 domain-containing protein</fullName>
    </submittedName>
</protein>
<reference evidence="2 3" key="1">
    <citation type="submission" date="2021-01" db="EMBL/GenBank/DDBJ databases">
        <title>Belnapia mucosa sp. nov. and Belnapia arida sp. nov., isolated from the Tabernas Desert (Almeria, Spain).</title>
        <authorList>
            <person name="Molina-Menor E."/>
            <person name="Vidal-Verdu A."/>
            <person name="Calonge A."/>
            <person name="Satari L."/>
            <person name="Pereto Magraner J."/>
            <person name="Porcar Miralles M."/>
        </authorList>
    </citation>
    <scope>NUCLEOTIDE SEQUENCE [LARGE SCALE GENOMIC DNA]</scope>
    <source>
        <strain evidence="2 3">T6</strain>
    </source>
</reference>
<keyword evidence="3" id="KW-1185">Reference proteome</keyword>
<feature type="compositionally biased region" description="Gly residues" evidence="1">
    <location>
        <begin position="456"/>
        <end position="485"/>
    </location>
</feature>
<feature type="compositionally biased region" description="Gly residues" evidence="1">
    <location>
        <begin position="515"/>
        <end position="531"/>
    </location>
</feature>
<dbReference type="Proteomes" id="UP000606490">
    <property type="component" value="Unassembled WGS sequence"/>
</dbReference>
<evidence type="ECO:0000313" key="3">
    <source>
        <dbReference type="Proteomes" id="UP000606490"/>
    </source>
</evidence>
<feature type="compositionally biased region" description="Basic and acidic residues" evidence="1">
    <location>
        <begin position="376"/>
        <end position="394"/>
    </location>
</feature>
<feature type="region of interest" description="Disordered" evidence="1">
    <location>
        <begin position="325"/>
        <end position="531"/>
    </location>
</feature>
<dbReference type="PANTHER" id="PTHR40269">
    <property type="entry name" value="OUTER MEMBRANE PROTEIN-RELATED"/>
    <property type="match status" value="1"/>
</dbReference>
<dbReference type="RefSeq" id="WP_202828883.1">
    <property type="nucleotide sequence ID" value="NZ_JAEUXJ010000027.1"/>
</dbReference>
<comment type="caution">
    <text evidence="2">The sequence shown here is derived from an EMBL/GenBank/DDBJ whole genome shotgun (WGS) entry which is preliminary data.</text>
</comment>
<organism evidence="2 3">
    <name type="scientific">Belnapia mucosa</name>
    <dbReference type="NCBI Taxonomy" id="2804532"/>
    <lineage>
        <taxon>Bacteria</taxon>
        <taxon>Pseudomonadati</taxon>
        <taxon>Pseudomonadota</taxon>
        <taxon>Alphaproteobacteria</taxon>
        <taxon>Acetobacterales</taxon>
        <taxon>Roseomonadaceae</taxon>
        <taxon>Belnapia</taxon>
    </lineage>
</organism>
<proteinExistence type="predicted"/>
<feature type="compositionally biased region" description="Basic and acidic residues" evidence="1">
    <location>
        <begin position="417"/>
        <end position="427"/>
    </location>
</feature>
<feature type="compositionally biased region" description="Basic and acidic residues" evidence="1">
    <location>
        <begin position="325"/>
        <end position="337"/>
    </location>
</feature>
<sequence>MTRQHPPSAVTHPTASRPAGETPSWRAALLLLAACSSFAGLGSAFPTCALAQGTQPAALATTPGEERLTQPQLEQLLAPVALYPDGLLAQILMAATYPLELVEAARWLKQGGNAGLKGDALAKALEQRPWDPSVKSLLPFPSVLATLNDHLGWTQQLGDAVLAQQQDVLNAVQVLRGRAQAAGTLTSGPQQTVTVTQNVAAATQDATLVVTPPPQVIVIQPAEPDKIYVPAYNPSVVYGTWPYPQSPPVYYPPPPGAAIGTALLSGMAFAGGVALVGSLWGWASPGWGGGNVDIDVNRYNQINAVGNRVNSPTWRHDATHRHGVAYRDESVRNRFRGEAGTQDRSAAREEFRGRAQQAQQGGALVRRPGGTTEGPAGRRGEGTADRPRPNRDSRPSGLSLDRAGAAGQQRPGGAGLAERRAGDRPGSVDRPVGTRAAGHTASGRPAPQHAPQGATRPGGGAPAARAGAGGGGGRPGPQGFQGLGQGREEQAASQRGQSSRLGQAGAQRPQVRQVGAGGHGGGGQAGGRHSR</sequence>
<accession>A0ABS1VBV1</accession>
<name>A0ABS1VBV1_9PROT</name>
<evidence type="ECO:0000256" key="1">
    <source>
        <dbReference type="SAM" id="MobiDB-lite"/>
    </source>
</evidence>
<feature type="compositionally biased region" description="Low complexity" evidence="1">
    <location>
        <begin position="354"/>
        <end position="363"/>
    </location>
</feature>
<dbReference type="InterPro" id="IPR021728">
    <property type="entry name" value="DUF3300"/>
</dbReference>
<gene>
    <name evidence="2" type="ORF">JMJ55_27905</name>
</gene>
<dbReference type="EMBL" id="JAEUXJ010000027">
    <property type="protein sequence ID" value="MBL6459151.1"/>
    <property type="molecule type" value="Genomic_DNA"/>
</dbReference>